<dbReference type="Proteomes" id="UP000501466">
    <property type="component" value="Chromosome"/>
</dbReference>
<evidence type="ECO:0000259" key="14">
    <source>
        <dbReference type="Pfam" id="PF01292"/>
    </source>
</evidence>
<keyword evidence="6 13" id="KW-0812">Transmembrane</keyword>
<accession>A0A6F8PPP4</accession>
<organism evidence="15 16">
    <name type="scientific">Thiosulfativibrio zosterae</name>
    <dbReference type="NCBI Taxonomy" id="2675053"/>
    <lineage>
        <taxon>Bacteria</taxon>
        <taxon>Pseudomonadati</taxon>
        <taxon>Pseudomonadota</taxon>
        <taxon>Gammaproteobacteria</taxon>
        <taxon>Thiotrichales</taxon>
        <taxon>Piscirickettsiaceae</taxon>
        <taxon>Thiosulfativibrio</taxon>
    </lineage>
</organism>
<evidence type="ECO:0000256" key="10">
    <source>
        <dbReference type="ARBA" id="ARBA00023004"/>
    </source>
</evidence>
<name>A0A6F8PPP4_9GAMM</name>
<dbReference type="KEGG" id="tzo:THMIRHAT_17600"/>
<keyword evidence="10" id="KW-0408">Iron</keyword>
<keyword evidence="9 13" id="KW-1133">Transmembrane helix</keyword>
<evidence type="ECO:0000256" key="11">
    <source>
        <dbReference type="ARBA" id="ARBA00023136"/>
    </source>
</evidence>
<dbReference type="PANTHER" id="PTHR30529">
    <property type="entry name" value="CYTOCHROME B561"/>
    <property type="match status" value="1"/>
</dbReference>
<proteinExistence type="inferred from homology"/>
<comment type="subcellular location">
    <subcellularLocation>
        <location evidence="2">Cell membrane</location>
        <topology evidence="2">Multi-pass membrane protein</topology>
    </subcellularLocation>
</comment>
<keyword evidence="7" id="KW-0479">Metal-binding</keyword>
<evidence type="ECO:0000256" key="8">
    <source>
        <dbReference type="ARBA" id="ARBA00022982"/>
    </source>
</evidence>
<dbReference type="Pfam" id="PF01292">
    <property type="entry name" value="Ni_hydr_CYTB"/>
    <property type="match status" value="1"/>
</dbReference>
<dbReference type="PANTHER" id="PTHR30529:SF1">
    <property type="entry name" value="CYTOCHROME B561 HOMOLOG 2"/>
    <property type="match status" value="1"/>
</dbReference>
<dbReference type="SUPFAM" id="SSF81342">
    <property type="entry name" value="Transmembrane di-heme cytochromes"/>
    <property type="match status" value="1"/>
</dbReference>
<dbReference type="GO" id="GO:0020037">
    <property type="term" value="F:heme binding"/>
    <property type="evidence" value="ECO:0007669"/>
    <property type="project" value="TreeGrafter"/>
</dbReference>
<dbReference type="GO" id="GO:0046872">
    <property type="term" value="F:metal ion binding"/>
    <property type="evidence" value="ECO:0007669"/>
    <property type="project" value="UniProtKB-KW"/>
</dbReference>
<comment type="cofactor">
    <cofactor evidence="1">
        <name>heme b</name>
        <dbReference type="ChEBI" id="CHEBI:60344"/>
    </cofactor>
</comment>
<evidence type="ECO:0000256" key="12">
    <source>
        <dbReference type="ARBA" id="ARBA00037975"/>
    </source>
</evidence>
<dbReference type="InterPro" id="IPR011577">
    <property type="entry name" value="Cyt_b561_bac/Ni-Hgenase"/>
</dbReference>
<evidence type="ECO:0000256" key="9">
    <source>
        <dbReference type="ARBA" id="ARBA00022989"/>
    </source>
</evidence>
<keyword evidence="3" id="KW-0813">Transport</keyword>
<feature type="transmembrane region" description="Helical" evidence="13">
    <location>
        <begin position="92"/>
        <end position="111"/>
    </location>
</feature>
<keyword evidence="5" id="KW-0349">Heme</keyword>
<comment type="similarity">
    <text evidence="12">Belongs to the cytochrome b561 family.</text>
</comment>
<feature type="transmembrane region" description="Helical" evidence="13">
    <location>
        <begin position="55"/>
        <end position="72"/>
    </location>
</feature>
<evidence type="ECO:0000256" key="13">
    <source>
        <dbReference type="SAM" id="Phobius"/>
    </source>
</evidence>
<gene>
    <name evidence="15" type="ORF">THMIRHAT_17600</name>
</gene>
<dbReference type="RefSeq" id="WP_198415222.1">
    <property type="nucleotide sequence ID" value="NZ_AP021888.1"/>
</dbReference>
<feature type="transmembrane region" description="Helical" evidence="13">
    <location>
        <begin position="16"/>
        <end position="35"/>
    </location>
</feature>
<dbReference type="GO" id="GO:0009055">
    <property type="term" value="F:electron transfer activity"/>
    <property type="evidence" value="ECO:0007669"/>
    <property type="project" value="InterPro"/>
</dbReference>
<feature type="transmembrane region" description="Helical" evidence="13">
    <location>
        <begin position="146"/>
        <end position="163"/>
    </location>
</feature>
<keyword evidence="11 13" id="KW-0472">Membrane</keyword>
<evidence type="ECO:0000256" key="6">
    <source>
        <dbReference type="ARBA" id="ARBA00022692"/>
    </source>
</evidence>
<evidence type="ECO:0000313" key="16">
    <source>
        <dbReference type="Proteomes" id="UP000501466"/>
    </source>
</evidence>
<evidence type="ECO:0000256" key="5">
    <source>
        <dbReference type="ARBA" id="ARBA00022617"/>
    </source>
</evidence>
<dbReference type="GO" id="GO:0022904">
    <property type="term" value="P:respiratory electron transport chain"/>
    <property type="evidence" value="ECO:0007669"/>
    <property type="project" value="InterPro"/>
</dbReference>
<sequence length="179" mass="20985">MAMLNTQESYGWMNRWLHWLSALWIFSLFGLGLWMVTLDYYSSWYHQAPELHKSMGFLLMLVLLFRWIWVLANPKPQLINVQQPWLKRAIRAIHRVFYVGFLSLGISGYLISTAEGHDLMVFDWLSIPSVVAFENQADWAGAFHQWMSYGLMALVAIHLLGALKHHFWDKDQTLKPMLS</sequence>
<dbReference type="GO" id="GO:0005886">
    <property type="term" value="C:plasma membrane"/>
    <property type="evidence" value="ECO:0007669"/>
    <property type="project" value="UniProtKB-SubCell"/>
</dbReference>
<feature type="domain" description="Cytochrome b561 bacterial/Ni-hydrogenase" evidence="14">
    <location>
        <begin position="10"/>
        <end position="179"/>
    </location>
</feature>
<keyword evidence="4" id="KW-1003">Cell membrane</keyword>
<dbReference type="Gene3D" id="1.20.950.20">
    <property type="entry name" value="Transmembrane di-heme cytochromes, Chain C"/>
    <property type="match status" value="1"/>
</dbReference>
<evidence type="ECO:0000256" key="4">
    <source>
        <dbReference type="ARBA" id="ARBA00022475"/>
    </source>
</evidence>
<evidence type="ECO:0000256" key="1">
    <source>
        <dbReference type="ARBA" id="ARBA00001970"/>
    </source>
</evidence>
<dbReference type="InterPro" id="IPR052168">
    <property type="entry name" value="Cytochrome_b561_oxidase"/>
</dbReference>
<keyword evidence="16" id="KW-1185">Reference proteome</keyword>
<dbReference type="EMBL" id="AP021888">
    <property type="protein sequence ID" value="BBP44014.1"/>
    <property type="molecule type" value="Genomic_DNA"/>
</dbReference>
<evidence type="ECO:0000256" key="7">
    <source>
        <dbReference type="ARBA" id="ARBA00022723"/>
    </source>
</evidence>
<keyword evidence="8" id="KW-0249">Electron transport</keyword>
<dbReference type="AlphaFoldDB" id="A0A6F8PPP4"/>
<evidence type="ECO:0000256" key="3">
    <source>
        <dbReference type="ARBA" id="ARBA00022448"/>
    </source>
</evidence>
<evidence type="ECO:0000313" key="15">
    <source>
        <dbReference type="EMBL" id="BBP44014.1"/>
    </source>
</evidence>
<reference evidence="16" key="1">
    <citation type="submission" date="2019-11" db="EMBL/GenBank/DDBJ databases">
        <title>Isolation and characterization of two novel species in the genus Thiomicrorhabdus.</title>
        <authorList>
            <person name="Mochizuki J."/>
            <person name="Kojima H."/>
            <person name="Fukui M."/>
        </authorList>
    </citation>
    <scope>NUCLEOTIDE SEQUENCE [LARGE SCALE GENOMIC DNA]</scope>
    <source>
        <strain evidence="16">AkT22</strain>
    </source>
</reference>
<protein>
    <submittedName>
        <fullName evidence="15">Cytochrome b</fullName>
    </submittedName>
</protein>
<dbReference type="InterPro" id="IPR016174">
    <property type="entry name" value="Di-haem_cyt_TM"/>
</dbReference>
<evidence type="ECO:0000256" key="2">
    <source>
        <dbReference type="ARBA" id="ARBA00004651"/>
    </source>
</evidence>